<dbReference type="EMBL" id="MBEW02000008">
    <property type="protein sequence ID" value="RDY21353.1"/>
    <property type="molecule type" value="Genomic_DNA"/>
</dbReference>
<dbReference type="Proteomes" id="UP000093352">
    <property type="component" value="Unassembled WGS sequence"/>
</dbReference>
<evidence type="ECO:0000313" key="1">
    <source>
        <dbReference type="EMBL" id="RDY21353.1"/>
    </source>
</evidence>
<evidence type="ECO:0000313" key="2">
    <source>
        <dbReference type="Proteomes" id="UP000093352"/>
    </source>
</evidence>
<keyword evidence="2" id="KW-1185">Reference proteome</keyword>
<comment type="caution">
    <text evidence="1">The sequence shown here is derived from an EMBL/GenBank/DDBJ whole genome shotgun (WGS) entry which is preliminary data.</text>
</comment>
<gene>
    <name evidence="1" type="ORF">BBG48_005345</name>
</gene>
<dbReference type="AlphaFoldDB" id="A0A371ILJ2"/>
<dbReference type="STRING" id="1871336.BBG48_10440"/>
<reference evidence="1 2" key="1">
    <citation type="journal article" date="2016" name="Genome Announc.">
        <title>Draft Genome Sequence of Criibacterium bergeronii gen. nov., sp. nov., Strain CCRI-22567T, Isolated from a Vaginal Sample from a Woman with Bacterial Vaginosis.</title>
        <authorList>
            <person name="Maheux A.F."/>
            <person name="Berube E."/>
            <person name="Boudreau D.K."/>
            <person name="Raymond F."/>
            <person name="Corbeil J."/>
            <person name="Roy P.H."/>
            <person name="Boissinot M."/>
            <person name="Omar R.F."/>
        </authorList>
    </citation>
    <scope>NUCLEOTIDE SEQUENCE [LARGE SCALE GENOMIC DNA]</scope>
    <source>
        <strain evidence="1 2">CCRI-22567</strain>
    </source>
</reference>
<organism evidence="1 2">
    <name type="scientific">Criibacterium bergeronii</name>
    <dbReference type="NCBI Taxonomy" id="1871336"/>
    <lineage>
        <taxon>Bacteria</taxon>
        <taxon>Bacillati</taxon>
        <taxon>Bacillota</taxon>
        <taxon>Clostridia</taxon>
        <taxon>Peptostreptococcales</taxon>
        <taxon>Filifactoraceae</taxon>
        <taxon>Criibacterium</taxon>
    </lineage>
</organism>
<sequence length="100" mass="11315">MLKKFIYYFPAISFFILMIWLSYIFGISSMENTAFIVEFLFILAGFLLSKKLIVGSFIGIIPAIGFILAGQNSKTGLETPIGIFVLIYFLLCIYLVHKSN</sequence>
<name>A0A371ILJ2_9FIRM</name>
<proteinExistence type="predicted"/>
<protein>
    <submittedName>
        <fullName evidence="1">Uncharacterized protein</fullName>
    </submittedName>
</protein>
<dbReference type="RefSeq" id="WP_068913401.1">
    <property type="nucleotide sequence ID" value="NZ_MBEW02000008.1"/>
</dbReference>
<accession>A0A371ILJ2</accession>